<protein>
    <submittedName>
        <fullName evidence="7">Type IV secretion system protein VirB8</fullName>
    </submittedName>
</protein>
<dbReference type="NCBIfam" id="NF010439">
    <property type="entry name" value="PRK13865.1"/>
    <property type="match status" value="1"/>
</dbReference>
<sequence>MKDAEYALLVQRESLAEHYKQVEAFQTARAKSARRISKVFVAIACLAILGNVAQAVTISVMVPLSRLVPVYLWVRPDGTIDSEVSVSQLPATQEQAVVNASLWEYCRLRESFTVDTAQYSYDLVSALSAPNVRQEYQQFFNYPNPASPQVTIGKRGKAEVEHIASTDIISGVQQIRYKRTLVFDGKASIITTWTATIRYEKTTSLPGRMRLTNPGGLMVTSYQASEDTVSNTGRSQP</sequence>
<keyword evidence="2 5" id="KW-0812">Transmembrane</keyword>
<dbReference type="InterPro" id="IPR032710">
    <property type="entry name" value="NTF2-like_dom_sf"/>
</dbReference>
<reference evidence="7" key="1">
    <citation type="journal article" date="2019" name="Phytopathology">
        <title>A Novel Group of Rhizobium tumorigenes-Like Agrobacteria Associated with Crown Gall Disease of Rhododendron and Blueberry.</title>
        <authorList>
            <person name="Kuzmanovic N."/>
            <person name="Behrens P."/>
            <person name="Idczak E."/>
            <person name="Wagner S."/>
            <person name="Gotz M."/>
            <person name="Sproer C."/>
            <person name="Bunk B."/>
            <person name="Overmann J."/>
            <person name="Smalla K."/>
        </authorList>
    </citation>
    <scope>NUCLEOTIDE SEQUENCE</scope>
    <source>
        <strain evidence="7">Rho-6.2</strain>
    </source>
</reference>
<name>A0ABY8IT97_9HYPH</name>
<organism evidence="7 8">
    <name type="scientific">Rhizobium rhododendri</name>
    <dbReference type="NCBI Taxonomy" id="2506430"/>
    <lineage>
        <taxon>Bacteria</taxon>
        <taxon>Pseudomonadati</taxon>
        <taxon>Pseudomonadota</taxon>
        <taxon>Alphaproteobacteria</taxon>
        <taxon>Hyphomicrobiales</taxon>
        <taxon>Rhizobiaceae</taxon>
        <taxon>Rhizobium/Agrobacterium group</taxon>
        <taxon>Rhizobium</taxon>
    </lineage>
</organism>
<dbReference type="Proteomes" id="UP000318939">
    <property type="component" value="Plasmid pTi6.2"/>
</dbReference>
<evidence type="ECO:0000313" key="8">
    <source>
        <dbReference type="Proteomes" id="UP000318939"/>
    </source>
</evidence>
<dbReference type="InterPro" id="IPR007430">
    <property type="entry name" value="VirB8"/>
</dbReference>
<dbReference type="Gene3D" id="3.10.450.230">
    <property type="entry name" value="VirB8 protein"/>
    <property type="match status" value="1"/>
</dbReference>
<proteinExistence type="predicted"/>
<keyword evidence="3 5" id="KW-1133">Transmembrane helix</keyword>
<comment type="subcellular location">
    <subcellularLocation>
        <location evidence="1">Cell membrane</location>
        <topology evidence="1">Single-pass membrane protein</topology>
    </subcellularLocation>
</comment>
<evidence type="ECO:0000256" key="1">
    <source>
        <dbReference type="ARBA" id="ARBA00004162"/>
    </source>
</evidence>
<dbReference type="RefSeq" id="WP_142832343.1">
    <property type="nucleotide sequence ID" value="NZ_CP117269.1"/>
</dbReference>
<evidence type="ECO:0000259" key="6">
    <source>
        <dbReference type="Pfam" id="PF04335"/>
    </source>
</evidence>
<reference evidence="7" key="2">
    <citation type="journal article" date="2023" name="MicrobiologyOpen">
        <title>Genomics of the tumorigenes clade of the family Rhizobiaceae and description of Rhizobium rhododendri sp. nov.</title>
        <authorList>
            <person name="Kuzmanovic N."/>
            <person name="diCenzo G.C."/>
            <person name="Bunk B."/>
            <person name="Sproeer C."/>
            <person name="Fruehling A."/>
            <person name="Neumann-Schaal M."/>
            <person name="Overmann J."/>
            <person name="Smalla K."/>
        </authorList>
    </citation>
    <scope>NUCLEOTIDE SEQUENCE</scope>
    <source>
        <strain evidence="7">Rho-6.2</strain>
        <plasmid evidence="7">pTi6.2</plasmid>
    </source>
</reference>
<evidence type="ECO:0000256" key="4">
    <source>
        <dbReference type="ARBA" id="ARBA00023136"/>
    </source>
</evidence>
<evidence type="ECO:0000256" key="3">
    <source>
        <dbReference type="ARBA" id="ARBA00022989"/>
    </source>
</evidence>
<keyword evidence="7" id="KW-0614">Plasmid</keyword>
<evidence type="ECO:0000256" key="2">
    <source>
        <dbReference type="ARBA" id="ARBA00022692"/>
    </source>
</evidence>
<dbReference type="Pfam" id="PF04335">
    <property type="entry name" value="VirB8"/>
    <property type="match status" value="1"/>
</dbReference>
<dbReference type="SUPFAM" id="SSF54427">
    <property type="entry name" value="NTF2-like"/>
    <property type="match status" value="1"/>
</dbReference>
<feature type="domain" description="Bacterial virulence protein VirB8" evidence="6">
    <location>
        <begin position="23"/>
        <end position="227"/>
    </location>
</feature>
<dbReference type="EMBL" id="CP117269">
    <property type="protein sequence ID" value="WFS26150.1"/>
    <property type="molecule type" value="Genomic_DNA"/>
</dbReference>
<keyword evidence="4 5" id="KW-0472">Membrane</keyword>
<evidence type="ECO:0000256" key="5">
    <source>
        <dbReference type="SAM" id="Phobius"/>
    </source>
</evidence>
<geneLocation type="plasmid" evidence="7 8">
    <name>pTi6.2</name>
</geneLocation>
<keyword evidence="8" id="KW-1185">Reference proteome</keyword>
<evidence type="ECO:0000313" key="7">
    <source>
        <dbReference type="EMBL" id="WFS26150.1"/>
    </source>
</evidence>
<feature type="transmembrane region" description="Helical" evidence="5">
    <location>
        <begin position="39"/>
        <end position="62"/>
    </location>
</feature>
<accession>A0ABY8IT97</accession>
<gene>
    <name evidence="7" type="ORF">PR018_26035</name>
</gene>